<evidence type="ECO:0000313" key="3">
    <source>
        <dbReference type="Proteomes" id="UP001358417"/>
    </source>
</evidence>
<evidence type="ECO:0000313" key="2">
    <source>
        <dbReference type="EMBL" id="KAK5045423.1"/>
    </source>
</evidence>
<comment type="caution">
    <text evidence="2">The sequence shown here is derived from an EMBL/GenBank/DDBJ whole genome shotgun (WGS) entry which is preliminary data.</text>
</comment>
<feature type="compositionally biased region" description="Polar residues" evidence="1">
    <location>
        <begin position="131"/>
        <end position="141"/>
    </location>
</feature>
<name>A0AAV9MUW5_9EURO</name>
<feature type="region of interest" description="Disordered" evidence="1">
    <location>
        <begin position="1"/>
        <end position="25"/>
    </location>
</feature>
<dbReference type="GeneID" id="89977446"/>
<feature type="compositionally biased region" description="Low complexity" evidence="1">
    <location>
        <begin position="14"/>
        <end position="24"/>
    </location>
</feature>
<feature type="region of interest" description="Disordered" evidence="1">
    <location>
        <begin position="68"/>
        <end position="141"/>
    </location>
</feature>
<proteinExistence type="predicted"/>
<evidence type="ECO:0000256" key="1">
    <source>
        <dbReference type="SAM" id="MobiDB-lite"/>
    </source>
</evidence>
<feature type="compositionally biased region" description="Pro residues" evidence="1">
    <location>
        <begin position="1"/>
        <end position="13"/>
    </location>
</feature>
<reference evidence="2 3" key="1">
    <citation type="submission" date="2023-08" db="EMBL/GenBank/DDBJ databases">
        <title>Black Yeasts Isolated from many extreme environments.</title>
        <authorList>
            <person name="Coleine C."/>
            <person name="Stajich J.E."/>
            <person name="Selbmann L."/>
        </authorList>
    </citation>
    <scope>NUCLEOTIDE SEQUENCE [LARGE SCALE GENOMIC DNA]</scope>
    <source>
        <strain evidence="2 3">CCFEE 5792</strain>
    </source>
</reference>
<dbReference type="EMBL" id="JAVRRD010000037">
    <property type="protein sequence ID" value="KAK5045423.1"/>
    <property type="molecule type" value="Genomic_DNA"/>
</dbReference>
<protein>
    <submittedName>
        <fullName evidence="2">Uncharacterized protein</fullName>
    </submittedName>
</protein>
<dbReference type="RefSeq" id="XP_064701052.1">
    <property type="nucleotide sequence ID" value="XM_064852827.1"/>
</dbReference>
<sequence length="141" mass="14383">MSAGPAPPNPGAPKKPLGAPSAASGFGRRFALGGIAVAVVYALLPTRAPKPSGSPAEAIKPPGVKNIERAYTNGGATPTHTPGYGGTVQGKGIDAPRRESSGTGKPGGFDQPNIGYDQRRDRPTKAEETFNEIQYGSSKGK</sequence>
<dbReference type="AlphaFoldDB" id="A0AAV9MUW5"/>
<gene>
    <name evidence="2" type="ORF">LTR84_009287</name>
</gene>
<organism evidence="2 3">
    <name type="scientific">Exophiala bonariae</name>
    <dbReference type="NCBI Taxonomy" id="1690606"/>
    <lineage>
        <taxon>Eukaryota</taxon>
        <taxon>Fungi</taxon>
        <taxon>Dikarya</taxon>
        <taxon>Ascomycota</taxon>
        <taxon>Pezizomycotina</taxon>
        <taxon>Eurotiomycetes</taxon>
        <taxon>Chaetothyriomycetidae</taxon>
        <taxon>Chaetothyriales</taxon>
        <taxon>Herpotrichiellaceae</taxon>
        <taxon>Exophiala</taxon>
    </lineage>
</organism>
<dbReference type="Proteomes" id="UP001358417">
    <property type="component" value="Unassembled WGS sequence"/>
</dbReference>
<keyword evidence="3" id="KW-1185">Reference proteome</keyword>
<accession>A0AAV9MUW5</accession>
<feature type="compositionally biased region" description="Basic and acidic residues" evidence="1">
    <location>
        <begin position="117"/>
        <end position="128"/>
    </location>
</feature>